<reference evidence="2 3" key="1">
    <citation type="submission" date="2021-09" db="EMBL/GenBank/DDBJ databases">
        <title>Genomic insights and catalytic innovation underlie evolution of tropane alkaloids biosynthesis.</title>
        <authorList>
            <person name="Wang Y.-J."/>
            <person name="Tian T."/>
            <person name="Huang J.-P."/>
            <person name="Huang S.-X."/>
        </authorList>
    </citation>
    <scope>NUCLEOTIDE SEQUENCE [LARGE SCALE GENOMIC DNA]</scope>
    <source>
        <strain evidence="2">KIB-2018</strain>
        <tissue evidence="2">Leaf</tissue>
    </source>
</reference>
<dbReference type="Pfam" id="PF14009">
    <property type="entry name" value="PADRE"/>
    <property type="match status" value="1"/>
</dbReference>
<name>A0AAV8SXK5_9ROSI</name>
<feature type="compositionally biased region" description="Basic and acidic residues" evidence="1">
    <location>
        <begin position="157"/>
        <end position="169"/>
    </location>
</feature>
<dbReference type="Proteomes" id="UP001159364">
    <property type="component" value="Linkage Group LG07"/>
</dbReference>
<protein>
    <submittedName>
        <fullName evidence="2">Uncharacterized protein</fullName>
    </submittedName>
</protein>
<keyword evidence="3" id="KW-1185">Reference proteome</keyword>
<dbReference type="InterPro" id="IPR025322">
    <property type="entry name" value="PADRE_dom"/>
</dbReference>
<sequence length="169" mass="19038">MGNCIRAPCFSQTQKSRVLIYNGGEAEFKASTSVENITSGYFSGYVLVHHNLPFAPLPPKTKLEPGEVYYLMPPIKHPVCRQIAASKLGKPETCRKQKLRIVLTRQQLELLLGNDKKCKPKADRKWQPSLATIPEFATDQVHGDKPGEGLLDYVSGRPEHFQEPREYDS</sequence>
<proteinExistence type="predicted"/>
<dbReference type="PANTHER" id="PTHR33148:SF50">
    <property type="entry name" value="DUF4228 DOMAIN-CONTAINING PROTEIN"/>
    <property type="match status" value="1"/>
</dbReference>
<evidence type="ECO:0000313" key="3">
    <source>
        <dbReference type="Proteomes" id="UP001159364"/>
    </source>
</evidence>
<comment type="caution">
    <text evidence="2">The sequence shown here is derived from an EMBL/GenBank/DDBJ whole genome shotgun (WGS) entry which is preliminary data.</text>
</comment>
<dbReference type="AlphaFoldDB" id="A0AAV8SXK5"/>
<dbReference type="PANTHER" id="PTHR33148">
    <property type="entry name" value="PLASTID MOVEMENT IMPAIRED PROTEIN-RELATED"/>
    <property type="match status" value="1"/>
</dbReference>
<organism evidence="2 3">
    <name type="scientific">Erythroxylum novogranatense</name>
    <dbReference type="NCBI Taxonomy" id="1862640"/>
    <lineage>
        <taxon>Eukaryota</taxon>
        <taxon>Viridiplantae</taxon>
        <taxon>Streptophyta</taxon>
        <taxon>Embryophyta</taxon>
        <taxon>Tracheophyta</taxon>
        <taxon>Spermatophyta</taxon>
        <taxon>Magnoliopsida</taxon>
        <taxon>eudicotyledons</taxon>
        <taxon>Gunneridae</taxon>
        <taxon>Pentapetalae</taxon>
        <taxon>rosids</taxon>
        <taxon>fabids</taxon>
        <taxon>Malpighiales</taxon>
        <taxon>Erythroxylaceae</taxon>
        <taxon>Erythroxylum</taxon>
    </lineage>
</organism>
<dbReference type="EMBL" id="JAIWQS010000007">
    <property type="protein sequence ID" value="KAJ8759207.1"/>
    <property type="molecule type" value="Genomic_DNA"/>
</dbReference>
<evidence type="ECO:0000256" key="1">
    <source>
        <dbReference type="SAM" id="MobiDB-lite"/>
    </source>
</evidence>
<accession>A0AAV8SXK5</accession>
<evidence type="ECO:0000313" key="2">
    <source>
        <dbReference type="EMBL" id="KAJ8759207.1"/>
    </source>
</evidence>
<gene>
    <name evidence="2" type="ORF">K2173_004645</name>
</gene>
<feature type="region of interest" description="Disordered" evidence="1">
    <location>
        <begin position="139"/>
        <end position="169"/>
    </location>
</feature>